<sequence length="291" mass="31809">MGGFCEPFPGSWAVQAGKVSEWELRKNFVRVFPDVYVAKGVRLDARARALAAGHWAKGDGVLVGCSAAALHGTRWLDDRPAEISTPRSARTHPGLRVYRGGVPDDQVCEIAGFRCTTPARTAFDLGRRLEFDQAVEVIDALCSATRTTSEAIAALLPKLAGTRGCARVRKLLPYIDGGAESLTETRTRLLLVRAGFPKPETQIRVVHDGMIVARLDLGWRRWQVGVEYDGAQHWTDPGQRAWDIDRRAILAAMGWTIVHVSAAQLTKRPDTIIARTASALRAHGAQLARAT</sequence>
<dbReference type="Pfam" id="PF04480">
    <property type="entry name" value="DUF559"/>
    <property type="match status" value="1"/>
</dbReference>
<name>A0A5R8NHU7_9NOCA</name>
<evidence type="ECO:0000313" key="3">
    <source>
        <dbReference type="Proteomes" id="UP000306378"/>
    </source>
</evidence>
<evidence type="ECO:0000259" key="1">
    <source>
        <dbReference type="Pfam" id="PF04480"/>
    </source>
</evidence>
<gene>
    <name evidence="2" type="ORF">FEK34_20675</name>
</gene>
<dbReference type="EMBL" id="VBUT01000008">
    <property type="protein sequence ID" value="TLF75186.1"/>
    <property type="molecule type" value="Genomic_DNA"/>
</dbReference>
<organism evidence="2 3">
    <name type="scientific">Nocardia cyriacigeorgica</name>
    <dbReference type="NCBI Taxonomy" id="135487"/>
    <lineage>
        <taxon>Bacteria</taxon>
        <taxon>Bacillati</taxon>
        <taxon>Actinomycetota</taxon>
        <taxon>Actinomycetes</taxon>
        <taxon>Mycobacteriales</taxon>
        <taxon>Nocardiaceae</taxon>
        <taxon>Nocardia</taxon>
    </lineage>
</organism>
<dbReference type="InterPro" id="IPR007569">
    <property type="entry name" value="DUF559"/>
</dbReference>
<protein>
    <submittedName>
        <fullName evidence="2">DUF559 domain-containing protein</fullName>
    </submittedName>
</protein>
<reference evidence="2 3" key="1">
    <citation type="submission" date="2019-05" db="EMBL/GenBank/DDBJ databases">
        <title>Genomes sequences of two Nocardia cyriacigeorgica environmental isolates, type strains Nocardia asteroides ATCC 19247 and Nocardia cyriacigeorgica DSM 44484.</title>
        <authorList>
            <person name="Vautrin F."/>
            <person name="Bergeron E."/>
            <person name="Dubost A."/>
            <person name="Abrouk D."/>
            <person name="Rodriguez Nava V."/>
            <person name="Pujic P."/>
        </authorList>
    </citation>
    <scope>NUCLEOTIDE SEQUENCE [LARGE SCALE GENOMIC DNA]</scope>
    <source>
        <strain evidence="2 3">EML 446</strain>
    </source>
</reference>
<feature type="domain" description="DUF559" evidence="1">
    <location>
        <begin position="221"/>
        <end position="278"/>
    </location>
</feature>
<evidence type="ECO:0000313" key="2">
    <source>
        <dbReference type="EMBL" id="TLF75186.1"/>
    </source>
</evidence>
<proteinExistence type="predicted"/>
<dbReference type="InterPro" id="IPR011335">
    <property type="entry name" value="Restrct_endonuc-II-like"/>
</dbReference>
<dbReference type="Proteomes" id="UP000306378">
    <property type="component" value="Unassembled WGS sequence"/>
</dbReference>
<accession>A0A5R8NHU7</accession>
<dbReference type="Gene3D" id="3.40.960.10">
    <property type="entry name" value="VSR Endonuclease"/>
    <property type="match status" value="1"/>
</dbReference>
<dbReference type="AlphaFoldDB" id="A0A5R8NHU7"/>
<comment type="caution">
    <text evidence="2">The sequence shown here is derived from an EMBL/GenBank/DDBJ whole genome shotgun (WGS) entry which is preliminary data.</text>
</comment>
<dbReference type="SUPFAM" id="SSF52980">
    <property type="entry name" value="Restriction endonuclease-like"/>
    <property type="match status" value="1"/>
</dbReference>